<dbReference type="GO" id="GO:0043041">
    <property type="term" value="P:amino acid activation for nonribosomal peptide biosynthetic process"/>
    <property type="evidence" value="ECO:0007669"/>
    <property type="project" value="TreeGrafter"/>
</dbReference>
<dbReference type="Pfam" id="PF00501">
    <property type="entry name" value="AMP-binding"/>
    <property type="match status" value="1"/>
</dbReference>
<dbReference type="GO" id="GO:0031177">
    <property type="term" value="F:phosphopantetheine binding"/>
    <property type="evidence" value="ECO:0007669"/>
    <property type="project" value="TreeGrafter"/>
</dbReference>
<dbReference type="PANTHER" id="PTHR45527">
    <property type="entry name" value="NONRIBOSOMAL PEPTIDE SYNTHETASE"/>
    <property type="match status" value="1"/>
</dbReference>
<feature type="region of interest" description="Disordered" evidence="1">
    <location>
        <begin position="29"/>
        <end position="65"/>
    </location>
</feature>
<proteinExistence type="predicted"/>
<dbReference type="PROSITE" id="PS00455">
    <property type="entry name" value="AMP_BINDING"/>
    <property type="match status" value="1"/>
</dbReference>
<name>A0A6G3X856_9ACTN</name>
<dbReference type="PANTHER" id="PTHR45527:SF1">
    <property type="entry name" value="FATTY ACID SYNTHASE"/>
    <property type="match status" value="1"/>
</dbReference>
<dbReference type="InterPro" id="IPR000873">
    <property type="entry name" value="AMP-dep_synth/lig_dom"/>
</dbReference>
<dbReference type="GO" id="GO:0005737">
    <property type="term" value="C:cytoplasm"/>
    <property type="evidence" value="ECO:0007669"/>
    <property type="project" value="TreeGrafter"/>
</dbReference>
<evidence type="ECO:0000256" key="1">
    <source>
        <dbReference type="SAM" id="MobiDB-lite"/>
    </source>
</evidence>
<feature type="compositionally biased region" description="Low complexity" evidence="1">
    <location>
        <begin position="38"/>
        <end position="49"/>
    </location>
</feature>
<evidence type="ECO:0000259" key="2">
    <source>
        <dbReference type="Pfam" id="PF00501"/>
    </source>
</evidence>
<accession>A0A6G3X856</accession>
<dbReference type="GO" id="GO:0044550">
    <property type="term" value="P:secondary metabolite biosynthetic process"/>
    <property type="evidence" value="ECO:0007669"/>
    <property type="project" value="TreeGrafter"/>
</dbReference>
<organism evidence="3">
    <name type="scientific">Streptomyces sp. SID7499</name>
    <dbReference type="NCBI Taxonomy" id="2706086"/>
    <lineage>
        <taxon>Bacteria</taxon>
        <taxon>Bacillati</taxon>
        <taxon>Actinomycetota</taxon>
        <taxon>Actinomycetes</taxon>
        <taxon>Kitasatosporales</taxon>
        <taxon>Streptomycetaceae</taxon>
        <taxon>Streptomyces</taxon>
    </lineage>
</organism>
<dbReference type="Gene3D" id="3.40.50.12780">
    <property type="entry name" value="N-terminal domain of ligase-like"/>
    <property type="match status" value="1"/>
</dbReference>
<dbReference type="EMBL" id="JAAGMN010004973">
    <property type="protein sequence ID" value="NEE13978.1"/>
    <property type="molecule type" value="Genomic_DNA"/>
</dbReference>
<evidence type="ECO:0000313" key="3">
    <source>
        <dbReference type="EMBL" id="NEE13978.1"/>
    </source>
</evidence>
<protein>
    <submittedName>
        <fullName evidence="3">AMP-binding protein</fullName>
    </submittedName>
</protein>
<gene>
    <name evidence="3" type="ORF">G3M58_46920</name>
</gene>
<feature type="non-terminal residue" evidence="3">
    <location>
        <position position="82"/>
    </location>
</feature>
<dbReference type="SUPFAM" id="SSF56801">
    <property type="entry name" value="Acetyl-CoA synthetase-like"/>
    <property type="match status" value="1"/>
</dbReference>
<feature type="domain" description="AMP-dependent synthetase/ligase" evidence="2">
    <location>
        <begin position="28"/>
        <end position="78"/>
    </location>
</feature>
<dbReference type="AlphaFoldDB" id="A0A6G3X856"/>
<comment type="caution">
    <text evidence="3">The sequence shown here is derived from an EMBL/GenBank/DDBJ whole genome shotgun (WGS) entry which is preliminary data.</text>
</comment>
<reference evidence="3" key="1">
    <citation type="submission" date="2020-01" db="EMBL/GenBank/DDBJ databases">
        <title>Insect and environment-associated Actinomycetes.</title>
        <authorList>
            <person name="Currrie C."/>
            <person name="Chevrette M."/>
            <person name="Carlson C."/>
            <person name="Stubbendieck R."/>
            <person name="Wendt-Pienkowski E."/>
        </authorList>
    </citation>
    <scope>NUCLEOTIDE SEQUENCE</scope>
    <source>
        <strain evidence="3">SID7499</strain>
    </source>
</reference>
<dbReference type="InterPro" id="IPR042099">
    <property type="entry name" value="ANL_N_sf"/>
</dbReference>
<dbReference type="InterPro" id="IPR020845">
    <property type="entry name" value="AMP-binding_CS"/>
</dbReference>
<sequence>GAALVVVADDATPEQTGALTVPTLTLAALGRTEPHPEGPAAEPGPDSPAYVITTSGSTGRPKAVRVSHRNLASAHAAWRQEY</sequence>
<feature type="non-terminal residue" evidence="3">
    <location>
        <position position="1"/>
    </location>
</feature>